<dbReference type="InterPro" id="IPR040980">
    <property type="entry name" value="SWI2_SNF2"/>
</dbReference>
<dbReference type="OrthoDB" id="9758243at2"/>
<evidence type="ECO:0000256" key="4">
    <source>
        <dbReference type="ARBA" id="ARBA00022722"/>
    </source>
</evidence>
<evidence type="ECO:0000256" key="3">
    <source>
        <dbReference type="ARBA" id="ARBA00011296"/>
    </source>
</evidence>
<keyword evidence="8 11" id="KW-0378">Hydrolase</keyword>
<dbReference type="GO" id="GO:0009307">
    <property type="term" value="P:DNA restriction-modification system"/>
    <property type="evidence" value="ECO:0007669"/>
    <property type="project" value="UniProtKB-KW"/>
</dbReference>
<dbReference type="Gene3D" id="3.40.50.300">
    <property type="entry name" value="P-loop containing nucleotide triphosphate hydrolases"/>
    <property type="match status" value="2"/>
</dbReference>
<comment type="function">
    <text evidence="11">Subunit R is required for both nuclease and ATPase activities, but not for modification.</text>
</comment>
<keyword evidence="5 11" id="KW-0547">Nucleotide-binding</keyword>
<dbReference type="PROSITE" id="PS51192">
    <property type="entry name" value="HELICASE_ATP_BIND_1"/>
    <property type="match status" value="1"/>
</dbReference>
<dbReference type="SMART" id="SM00487">
    <property type="entry name" value="DEXDc"/>
    <property type="match status" value="1"/>
</dbReference>
<dbReference type="PANTHER" id="PTHR30195:SF16">
    <property type="entry name" value="TYPE I RESTRICTION ENZYME ENDONUCLEASE SUBUNIT"/>
    <property type="match status" value="1"/>
</dbReference>
<dbReference type="Gene3D" id="1.20.58.910">
    <property type="match status" value="1"/>
</dbReference>
<dbReference type="EC" id="3.1.21.3" evidence="11"/>
<evidence type="ECO:0000313" key="14">
    <source>
        <dbReference type="Proteomes" id="UP000474104"/>
    </source>
</evidence>
<dbReference type="GO" id="GO:0005524">
    <property type="term" value="F:ATP binding"/>
    <property type="evidence" value="ECO:0007669"/>
    <property type="project" value="UniProtKB-KW"/>
</dbReference>
<name>A0A9X5C6W6_9FIRM</name>
<dbReference type="EMBL" id="VIRB01000025">
    <property type="protein sequence ID" value="NDO67623.1"/>
    <property type="molecule type" value="Genomic_DNA"/>
</dbReference>
<sequence>MKNEKQIEISFIEKLKELKYTYREDIKDKTALEENFRNHFQNLNRVHLSDSEFARLKENIIISDVFAAAKILRETNTFKRDDDTPLQYTLVNTVDWCKNEYEVINQLRINTESSHHRYDVIILINGIPVVQIELKSLQITPKRAMEQIVEYKNDPGNGFTNSLLCFMQLFIVSNESNTYYFANNNKEHFSFNEDERFLPIYQLAGKNNKKISHLHDFSDVFLRKCTLGELISKYMVLVASEQKMLIMRPYQIYAVKAIVDCIEQNRGNGYIWHTTGSGKTLTSFKASTLLKDNPNIAKCLFVVDRKDLDRQTREEFNKFQEGCVEENTNTESLVKRLASEDYRDKVIVTTIQKLGLALADDRKRNREKKKRGELTYKERLAPLKDQRIVIIFDECHRSQFGDNHKAIKEFFPKAQLFGFTGTPIFEENAIYKQIDGTIGSYTTTKDIFAKELHAYTITNAIDDRNVLRFHIDYFKPEKDRNVSKVSEEKNKRAIVQTILSKHDIVTNDRRYNAILATASINDAIEYYELFKEVQQILARDEDTDFQPLNLVCVFSPPADGNKDVQQIQEDLPQEKEDNKKEPDKKKKALKIIIDAYNRQYGTNYDINTFDGYYQDVQQRIKDQEYTNTDYPHENKIDITIVVDMLLTGFDSKYLNTLYVDKNLKYHGLIQAFSRTNRILNDTKPYGNILDFRNQADEVDQAIALFSGENNSKRAKEIWLVDPAPKVIEKLDKAMGELETFMKSQGLECKPEQVSNLKGNSSRCEFVQKFKEVQRLKTQLEQYTEIEDKDAAKIEELLPEDTLRAFRGAYIDVAQRLKTEQGKENGDVDSEVEQIDFEFVLFSSAIIDYDYIMALISKYTQYEPKKQKMSKAQLISMLSATSNLLDEREDIIEYIESLPVGKALNEDEIKEGYQKFRDQKNNNEINALAEKHGIEKQELGAFIQEIIERMIFDGEKLSDLLAPLDLSWRDRTKKELDLMEDLIPLLKKLANGREIVGLSAYE</sequence>
<keyword evidence="9 11" id="KW-0067">ATP-binding</keyword>
<dbReference type="Pfam" id="PF04313">
    <property type="entry name" value="HSDR_N"/>
    <property type="match status" value="1"/>
</dbReference>
<feature type="domain" description="Helicase ATP-binding" evidence="12">
    <location>
        <begin position="260"/>
        <end position="441"/>
    </location>
</feature>
<dbReference type="AlphaFoldDB" id="A0A9X5C6W6"/>
<dbReference type="SUPFAM" id="SSF52540">
    <property type="entry name" value="P-loop containing nucleoside triphosphate hydrolases"/>
    <property type="match status" value="1"/>
</dbReference>
<keyword evidence="10 11" id="KW-0238">DNA-binding</keyword>
<evidence type="ECO:0000313" key="13">
    <source>
        <dbReference type="EMBL" id="NDO67623.1"/>
    </source>
</evidence>
<dbReference type="PANTHER" id="PTHR30195">
    <property type="entry name" value="TYPE I SITE-SPECIFIC DEOXYRIBONUCLEASE PROTEIN SUBUNIT M AND R"/>
    <property type="match status" value="1"/>
</dbReference>
<evidence type="ECO:0000256" key="8">
    <source>
        <dbReference type="ARBA" id="ARBA00022801"/>
    </source>
</evidence>
<accession>A0A9X5C6W6</accession>
<dbReference type="InterPro" id="IPR022625">
    <property type="entry name" value="TypeI_RM_Rsu_C"/>
</dbReference>
<keyword evidence="6 11" id="KW-0680">Restriction system</keyword>
<dbReference type="Gene3D" id="3.90.1570.50">
    <property type="match status" value="1"/>
</dbReference>
<dbReference type="InterPro" id="IPR004473">
    <property type="entry name" value="Restrct_endonuc_typeI_HsdR"/>
</dbReference>
<dbReference type="NCBIfam" id="TIGR00348">
    <property type="entry name" value="hsdR"/>
    <property type="match status" value="1"/>
</dbReference>
<evidence type="ECO:0000256" key="7">
    <source>
        <dbReference type="ARBA" id="ARBA00022759"/>
    </source>
</evidence>
<keyword evidence="7 13" id="KW-0255">Endonuclease</keyword>
<evidence type="ECO:0000256" key="2">
    <source>
        <dbReference type="ARBA" id="ARBA00008598"/>
    </source>
</evidence>
<dbReference type="RefSeq" id="WP_004069077.1">
    <property type="nucleotide sequence ID" value="NZ_VIRB01000025.1"/>
</dbReference>
<evidence type="ECO:0000256" key="9">
    <source>
        <dbReference type="ARBA" id="ARBA00022840"/>
    </source>
</evidence>
<comment type="subunit">
    <text evidence="3 11">The type I restriction/modification system is composed of three polypeptides R, M and S.</text>
</comment>
<keyword evidence="4" id="KW-0540">Nuclease</keyword>
<protein>
    <recommendedName>
        <fullName evidence="11">Type I restriction enzyme endonuclease subunit</fullName>
        <shortName evidence="11">R protein</shortName>
        <ecNumber evidence="11">3.1.21.3</ecNumber>
    </recommendedName>
    <alternativeName>
        <fullName evidence="11">Type-1 restriction enzyme R protein</fullName>
    </alternativeName>
</protein>
<dbReference type="CDD" id="cd18800">
    <property type="entry name" value="SF2_C_EcoR124I-like"/>
    <property type="match status" value="1"/>
</dbReference>
<dbReference type="InterPro" id="IPR055180">
    <property type="entry name" value="HsdR_RecA-like_helicase_dom_2"/>
</dbReference>
<organism evidence="13 14">
    <name type="scientific">Schaedlerella arabinosiphila</name>
    <dbReference type="NCBI Taxonomy" id="2044587"/>
    <lineage>
        <taxon>Bacteria</taxon>
        <taxon>Bacillati</taxon>
        <taxon>Bacillota</taxon>
        <taxon>Clostridia</taxon>
        <taxon>Lachnospirales</taxon>
        <taxon>Lachnospiraceae</taxon>
        <taxon>Schaedlerella</taxon>
    </lineage>
</organism>
<dbReference type="InterPro" id="IPR014001">
    <property type="entry name" value="Helicase_ATP-bd"/>
</dbReference>
<proteinExistence type="inferred from homology"/>
<evidence type="ECO:0000256" key="10">
    <source>
        <dbReference type="ARBA" id="ARBA00023125"/>
    </source>
</evidence>
<dbReference type="GO" id="GO:0003677">
    <property type="term" value="F:DNA binding"/>
    <property type="evidence" value="ECO:0007669"/>
    <property type="project" value="UniProtKB-KW"/>
</dbReference>
<dbReference type="Pfam" id="PF22679">
    <property type="entry name" value="T1R_D3-like"/>
    <property type="match status" value="1"/>
</dbReference>
<comment type="catalytic activity">
    <reaction evidence="1 11">
        <text>Endonucleolytic cleavage of DNA to give random double-stranded fragments with terminal 5'-phosphates, ATP is simultaneously hydrolyzed.</text>
        <dbReference type="EC" id="3.1.21.3"/>
    </reaction>
</comment>
<comment type="caution">
    <text evidence="13">The sequence shown here is derived from an EMBL/GenBank/DDBJ whole genome shotgun (WGS) entry which is preliminary data.</text>
</comment>
<evidence type="ECO:0000256" key="5">
    <source>
        <dbReference type="ARBA" id="ARBA00022741"/>
    </source>
</evidence>
<reference evidence="13 14" key="1">
    <citation type="submission" date="2019-07" db="EMBL/GenBank/DDBJ databases">
        <title>Draft genome sequences of 15 bacterial species constituting the stable defined intestinal microbiota of the GM15 gnotobiotic mouse model.</title>
        <authorList>
            <person name="Elie C."/>
            <person name="Mathieu A."/>
            <person name="Saliou A."/>
            <person name="Darnaud M."/>
            <person name="Leulier F."/>
            <person name="Tamellini A."/>
        </authorList>
    </citation>
    <scope>NUCLEOTIDE SEQUENCE [LARGE SCALE GENOMIC DNA]</scope>
    <source>
        <strain evidence="14">ASF 502</strain>
    </source>
</reference>
<evidence type="ECO:0000256" key="1">
    <source>
        <dbReference type="ARBA" id="ARBA00000851"/>
    </source>
</evidence>
<evidence type="ECO:0000256" key="11">
    <source>
        <dbReference type="RuleBase" id="RU364115"/>
    </source>
</evidence>
<dbReference type="InterPro" id="IPR007409">
    <property type="entry name" value="Restrct_endonuc_type1_HsdR_N"/>
</dbReference>
<dbReference type="Pfam" id="PF18766">
    <property type="entry name" value="SWI2_SNF2"/>
    <property type="match status" value="1"/>
</dbReference>
<dbReference type="InterPro" id="IPR051268">
    <property type="entry name" value="Type-I_R_enzyme_R_subunit"/>
</dbReference>
<comment type="similarity">
    <text evidence="2 11">Belongs to the HsdR family.</text>
</comment>
<evidence type="ECO:0000259" key="12">
    <source>
        <dbReference type="PROSITE" id="PS51192"/>
    </source>
</evidence>
<dbReference type="GO" id="GO:0009035">
    <property type="term" value="F:type I site-specific deoxyribonuclease activity"/>
    <property type="evidence" value="ECO:0007669"/>
    <property type="project" value="UniProtKB-EC"/>
</dbReference>
<evidence type="ECO:0000256" key="6">
    <source>
        <dbReference type="ARBA" id="ARBA00022747"/>
    </source>
</evidence>
<dbReference type="Pfam" id="PF12008">
    <property type="entry name" value="EcoR124_C"/>
    <property type="match status" value="1"/>
</dbReference>
<gene>
    <name evidence="13" type="ORF">FMM80_02345</name>
</gene>
<dbReference type="Proteomes" id="UP000474104">
    <property type="component" value="Unassembled WGS sequence"/>
</dbReference>
<dbReference type="InterPro" id="IPR027417">
    <property type="entry name" value="P-loop_NTPase"/>
</dbReference>
<dbReference type="CDD" id="cd22332">
    <property type="entry name" value="HsdR_N"/>
    <property type="match status" value="1"/>
</dbReference>